<dbReference type="KEGG" id="rah:Rahaq_1794"/>
<name>A0A0H3FEI8_RAHSY</name>
<evidence type="ECO:0000313" key="3">
    <source>
        <dbReference type="Proteomes" id="UP000007257"/>
    </source>
</evidence>
<dbReference type="AlphaFoldDB" id="A0A0H3FEI8"/>
<feature type="transmembrane region" description="Helical" evidence="1">
    <location>
        <begin position="9"/>
        <end position="28"/>
    </location>
</feature>
<dbReference type="Proteomes" id="UP000007257">
    <property type="component" value="Chromosome"/>
</dbReference>
<keyword evidence="1" id="KW-0812">Transmembrane</keyword>
<dbReference type="EMBL" id="CP002505">
    <property type="protein sequence ID" value="ADW73412.1"/>
    <property type="molecule type" value="Genomic_DNA"/>
</dbReference>
<gene>
    <name evidence="2" type="ordered locus">Rahaq_1794</name>
</gene>
<reference evidence="3" key="1">
    <citation type="submission" date="2011-01" db="EMBL/GenBank/DDBJ databases">
        <title>Complete sequence of chromosome of Rahnella sp. Y9602.</title>
        <authorList>
            <consortium name="US DOE Joint Genome Institute"/>
            <person name="Lucas S."/>
            <person name="Copeland A."/>
            <person name="Lapidus A."/>
            <person name="Cheng J.-F."/>
            <person name="Goodwin L."/>
            <person name="Pitluck S."/>
            <person name="Lu M."/>
            <person name="Detter J.C."/>
            <person name="Han C."/>
            <person name="Tapia R."/>
            <person name="Land M."/>
            <person name="Hauser L."/>
            <person name="Kyrpides N."/>
            <person name="Ivanova N."/>
            <person name="Ovchinnikova G."/>
            <person name="Pagani I."/>
            <person name="Sobecky P.A."/>
            <person name="Martinez R.J."/>
            <person name="Woyke T."/>
        </authorList>
    </citation>
    <scope>NUCLEOTIDE SEQUENCE [LARGE SCALE GENOMIC DNA]</scope>
    <source>
        <strain evidence="3">Y9602</strain>
    </source>
</reference>
<feature type="transmembrane region" description="Helical" evidence="1">
    <location>
        <begin position="70"/>
        <end position="88"/>
    </location>
</feature>
<dbReference type="HOGENOM" id="CLU_186125_0_0_6"/>
<evidence type="ECO:0000256" key="1">
    <source>
        <dbReference type="SAM" id="Phobius"/>
    </source>
</evidence>
<accession>A0A0H3FEI8</accession>
<keyword evidence="1" id="KW-0472">Membrane</keyword>
<sequence>MSFKFTRTWFFIVVVVCIAMLIFPPWIATQHFPVGTSEIFQGYFLIFQAPPEYELNLHSIGRPYILSVDIFRLGLQIGAWVLLCLLFATRKTK</sequence>
<evidence type="ECO:0000313" key="2">
    <source>
        <dbReference type="EMBL" id="ADW73412.1"/>
    </source>
</evidence>
<reference evidence="2 3" key="2">
    <citation type="journal article" date="2012" name="J. Bacteriol.">
        <title>Complete Genome Sequence of Rahnella sp. Strain Y9602, a Gammaproteobacterium Isolate from Metal- and Radionuclide-Contaminated Soil.</title>
        <authorList>
            <person name="Martinez R.J."/>
            <person name="Bruce D."/>
            <person name="Detter C."/>
            <person name="Goodwin L.A."/>
            <person name="Han J."/>
            <person name="Han C.S."/>
            <person name="Held B."/>
            <person name="Land M.L."/>
            <person name="Mikhailova N."/>
            <person name="Nolan M."/>
            <person name="Pennacchio L."/>
            <person name="Pitluck S."/>
            <person name="Tapia R."/>
            <person name="Woyke T."/>
            <person name="Sobecky P.A."/>
        </authorList>
    </citation>
    <scope>NUCLEOTIDE SEQUENCE [LARGE SCALE GENOMIC DNA]</scope>
    <source>
        <strain evidence="2 3">Y9602</strain>
    </source>
</reference>
<organism evidence="2 3">
    <name type="scientific">Rahnella sp. (strain Y9602)</name>
    <dbReference type="NCBI Taxonomy" id="2703885"/>
    <lineage>
        <taxon>Bacteria</taxon>
        <taxon>Pseudomonadati</taxon>
        <taxon>Pseudomonadota</taxon>
        <taxon>Gammaproteobacteria</taxon>
        <taxon>Enterobacterales</taxon>
        <taxon>Yersiniaceae</taxon>
        <taxon>Rahnella</taxon>
    </lineage>
</organism>
<keyword evidence="1" id="KW-1133">Transmembrane helix</keyword>
<protein>
    <submittedName>
        <fullName evidence="2">Uncharacterized protein</fullName>
    </submittedName>
</protein>
<proteinExistence type="predicted"/>